<evidence type="ECO:0000313" key="2">
    <source>
        <dbReference type="EMBL" id="EFQ83860.1"/>
    </source>
</evidence>
<gene>
    <name evidence="2" type="ORF">HMPREF0063_10576</name>
</gene>
<dbReference type="Proteomes" id="UP000003111">
    <property type="component" value="Unassembled WGS sequence"/>
</dbReference>
<comment type="caution">
    <text evidence="2">The sequence shown here is derived from an EMBL/GenBank/DDBJ whole genome shotgun (WGS) entry which is preliminary data.</text>
</comment>
<dbReference type="eggNOG" id="ENOG5033JDP">
    <property type="taxonomic scope" value="Bacteria"/>
</dbReference>
<dbReference type="OrthoDB" id="5149814at2"/>
<dbReference type="EMBL" id="ACLF03000003">
    <property type="protein sequence ID" value="EFQ83860.1"/>
    <property type="molecule type" value="Genomic_DNA"/>
</dbReference>
<dbReference type="STRING" id="585531.HMPREF0063_10576"/>
<proteinExistence type="predicted"/>
<evidence type="ECO:0000313" key="3">
    <source>
        <dbReference type="Proteomes" id="UP000003111"/>
    </source>
</evidence>
<feature type="chain" id="PRO_5003164553" evidence="1">
    <location>
        <begin position="25"/>
        <end position="206"/>
    </location>
</feature>
<reference evidence="2" key="1">
    <citation type="submission" date="2010-08" db="EMBL/GenBank/DDBJ databases">
        <authorList>
            <person name="Muzny D."/>
            <person name="Qin X."/>
            <person name="Buhay C."/>
            <person name="Dugan-Rocha S."/>
            <person name="Ding Y."/>
            <person name="Chen G."/>
            <person name="Hawes A."/>
            <person name="Holder M."/>
            <person name="Jhangiani S."/>
            <person name="Johnson A."/>
            <person name="Khan Z."/>
            <person name="Li Z."/>
            <person name="Liu W."/>
            <person name="Liu X."/>
            <person name="Perez L."/>
            <person name="Shen H."/>
            <person name="Wang Q."/>
            <person name="Watt J."/>
            <person name="Xi L."/>
            <person name="Xin Y."/>
            <person name="Zhou J."/>
            <person name="Deng J."/>
            <person name="Jiang H."/>
            <person name="Liu Y."/>
            <person name="Qu J."/>
            <person name="Song X.-Z."/>
            <person name="Zhang L."/>
            <person name="Villasana D."/>
            <person name="Johnson A."/>
            <person name="Liu J."/>
            <person name="Liyanage D."/>
            <person name="Lorensuhewa L."/>
            <person name="Robinson T."/>
            <person name="Song A."/>
            <person name="Song B.-B."/>
            <person name="Dinh H."/>
            <person name="Thornton R."/>
            <person name="Coyle M."/>
            <person name="Francisco L."/>
            <person name="Jackson L."/>
            <person name="Javaid M."/>
            <person name="Korchina V."/>
            <person name="Kovar C."/>
            <person name="Mata R."/>
            <person name="Mathew T."/>
            <person name="Ngo R."/>
            <person name="Nguyen L."/>
            <person name="Nguyen N."/>
            <person name="Okwuonu G."/>
            <person name="Ongeri F."/>
            <person name="Pham C."/>
            <person name="Simmons D."/>
            <person name="Wilczek-Boney K."/>
            <person name="Hale W."/>
            <person name="Jakkamsetti A."/>
            <person name="Pham P."/>
            <person name="Ruth R."/>
            <person name="San Lucas F."/>
            <person name="Warren J."/>
            <person name="Zhang J."/>
            <person name="Zhao Z."/>
            <person name="Zhou C."/>
            <person name="Zhu D."/>
            <person name="Lee S."/>
            <person name="Bess C."/>
            <person name="Blankenburg K."/>
            <person name="Forbes L."/>
            <person name="Fu Q."/>
            <person name="Gubbala S."/>
            <person name="Hirani K."/>
            <person name="Jayaseelan J.C."/>
            <person name="Lara F."/>
            <person name="Munidasa M."/>
            <person name="Palculict T."/>
            <person name="Patil S."/>
            <person name="Pu L.-L."/>
            <person name="Saada N."/>
            <person name="Tang L."/>
            <person name="Weissenberger G."/>
            <person name="Zhu Y."/>
            <person name="Hemphill L."/>
            <person name="Shang Y."/>
            <person name="Youmans B."/>
            <person name="Ayvaz T."/>
            <person name="Ross M."/>
            <person name="Santibanez J."/>
            <person name="Aqrawi P."/>
            <person name="Gross S."/>
            <person name="Joshi V."/>
            <person name="Fowler G."/>
            <person name="Nazareth L."/>
            <person name="Reid J."/>
            <person name="Worley K."/>
            <person name="Petrosino J."/>
            <person name="Highlander S."/>
            <person name="Gibbs R."/>
        </authorList>
    </citation>
    <scope>NUCLEOTIDE SEQUENCE [LARGE SCALE GENOMIC DNA]</scope>
    <source>
        <strain evidence="2">DSM 15272</strain>
    </source>
</reference>
<name>E2S9D6_9ACTN</name>
<organism evidence="2 3">
    <name type="scientific">Aeromicrobium marinum DSM 15272</name>
    <dbReference type="NCBI Taxonomy" id="585531"/>
    <lineage>
        <taxon>Bacteria</taxon>
        <taxon>Bacillati</taxon>
        <taxon>Actinomycetota</taxon>
        <taxon>Actinomycetes</taxon>
        <taxon>Propionibacteriales</taxon>
        <taxon>Nocardioidaceae</taxon>
        <taxon>Aeromicrobium</taxon>
    </lineage>
</organism>
<sequence length="206" mass="21676">MIRSTTTVVLALVLALLVSSPAAADPRIGLSNDGVTFGQGLAQPLYDPEVRWVPGDTRGSSFFVRNQAGEAAFLSIDVLGSEVDSLLETGDLTISARGADGPWRDISTTGTQRLVEDLGISSGQVTRVDVEVSFAPESVNQSQTKQLELDFRVRLTQDPNGVVDIDDGVLPGTGGAPLPALIIGLALLGGGIIATSRRRQEENDHV</sequence>
<keyword evidence="3" id="KW-1185">Reference proteome</keyword>
<dbReference type="AlphaFoldDB" id="E2S9D6"/>
<feature type="signal peptide" evidence="1">
    <location>
        <begin position="1"/>
        <end position="24"/>
    </location>
</feature>
<accession>E2S9D6</accession>
<evidence type="ECO:0000256" key="1">
    <source>
        <dbReference type="SAM" id="SignalP"/>
    </source>
</evidence>
<protein>
    <submittedName>
        <fullName evidence="2">LPXTG-motif cell wall anchor domain protein</fullName>
    </submittedName>
</protein>
<keyword evidence="1" id="KW-0732">Signal</keyword>
<dbReference type="HOGENOM" id="CLU_1244255_0_0_11"/>
<dbReference type="RefSeq" id="WP_007077598.1">
    <property type="nucleotide sequence ID" value="NZ_CM001024.1"/>
</dbReference>